<dbReference type="EMBL" id="CZQE01000012">
    <property type="protein sequence ID" value="CUS43147.1"/>
    <property type="molecule type" value="Genomic_DNA"/>
</dbReference>
<dbReference type="SUPFAM" id="SSF46785">
    <property type="entry name" value="Winged helix' DNA-binding domain"/>
    <property type="match status" value="1"/>
</dbReference>
<evidence type="ECO:0000256" key="2">
    <source>
        <dbReference type="ARBA" id="ARBA00023125"/>
    </source>
</evidence>
<evidence type="ECO:0000259" key="4">
    <source>
        <dbReference type="PROSITE" id="PS50995"/>
    </source>
</evidence>
<dbReference type="GO" id="GO:0003700">
    <property type="term" value="F:DNA-binding transcription factor activity"/>
    <property type="evidence" value="ECO:0007669"/>
    <property type="project" value="InterPro"/>
</dbReference>
<dbReference type="Gene3D" id="1.10.10.10">
    <property type="entry name" value="Winged helix-like DNA-binding domain superfamily/Winged helix DNA-binding domain"/>
    <property type="match status" value="1"/>
</dbReference>
<accession>A0A160THM7</accession>
<reference evidence="5" key="1">
    <citation type="submission" date="2015-10" db="EMBL/GenBank/DDBJ databases">
        <authorList>
            <person name="Gilbert D.G."/>
        </authorList>
    </citation>
    <scope>NUCLEOTIDE SEQUENCE</scope>
</reference>
<dbReference type="SMART" id="SM00347">
    <property type="entry name" value="HTH_MARR"/>
    <property type="match status" value="1"/>
</dbReference>
<keyword evidence="3" id="KW-0804">Transcription</keyword>
<dbReference type="AlphaFoldDB" id="A0A160THM7"/>
<name>A0A160THM7_9ZZZZ</name>
<dbReference type="PANTHER" id="PTHR39515:SF2">
    <property type="entry name" value="HTH-TYPE TRANSCRIPTIONAL REGULATOR RV0880"/>
    <property type="match status" value="1"/>
</dbReference>
<evidence type="ECO:0000256" key="1">
    <source>
        <dbReference type="ARBA" id="ARBA00023015"/>
    </source>
</evidence>
<dbReference type="InterPro" id="IPR036388">
    <property type="entry name" value="WH-like_DNA-bd_sf"/>
</dbReference>
<dbReference type="PROSITE" id="PS01117">
    <property type="entry name" value="HTH_MARR_1"/>
    <property type="match status" value="1"/>
</dbReference>
<dbReference type="InterPro" id="IPR052526">
    <property type="entry name" value="HTH-type_Bedaq_tolerance"/>
</dbReference>
<dbReference type="InterPro" id="IPR036390">
    <property type="entry name" value="WH_DNA-bd_sf"/>
</dbReference>
<dbReference type="InterPro" id="IPR023187">
    <property type="entry name" value="Tscrpt_reg_MarR-type_CS"/>
</dbReference>
<protein>
    <submittedName>
        <fullName evidence="5">Transcriptional regulator, MarR family</fullName>
    </submittedName>
</protein>
<evidence type="ECO:0000313" key="5">
    <source>
        <dbReference type="EMBL" id="CUS43147.1"/>
    </source>
</evidence>
<proteinExistence type="predicted"/>
<feature type="domain" description="HTH marR-type" evidence="4">
    <location>
        <begin position="11"/>
        <end position="140"/>
    </location>
</feature>
<evidence type="ECO:0000256" key="3">
    <source>
        <dbReference type="ARBA" id="ARBA00023163"/>
    </source>
</evidence>
<dbReference type="PROSITE" id="PS50995">
    <property type="entry name" value="HTH_MARR_2"/>
    <property type="match status" value="1"/>
</dbReference>
<organism evidence="5">
    <name type="scientific">hydrothermal vent metagenome</name>
    <dbReference type="NCBI Taxonomy" id="652676"/>
    <lineage>
        <taxon>unclassified sequences</taxon>
        <taxon>metagenomes</taxon>
        <taxon>ecological metagenomes</taxon>
    </lineage>
</organism>
<keyword evidence="1" id="KW-0805">Transcription regulation</keyword>
<dbReference type="GO" id="GO:0003677">
    <property type="term" value="F:DNA binding"/>
    <property type="evidence" value="ECO:0007669"/>
    <property type="project" value="UniProtKB-KW"/>
</dbReference>
<dbReference type="PANTHER" id="PTHR39515">
    <property type="entry name" value="CONSERVED PROTEIN"/>
    <property type="match status" value="1"/>
</dbReference>
<keyword evidence="2" id="KW-0238">DNA-binding</keyword>
<sequence length="143" mass="15772">MSSQLHRDSDVALILRALSRLGRRLRAEAPPGDLSTGMIGLLAALYREGPMPGVALAEAEGLKPQSLTRLLAAMEAGELIERAPDPEDRRNLVISITVKGRRALRGAMQERRRWLADRIADRLSGEERKTLIDAAELMLRIAL</sequence>
<dbReference type="Pfam" id="PF01047">
    <property type="entry name" value="MarR"/>
    <property type="match status" value="1"/>
</dbReference>
<dbReference type="InterPro" id="IPR000835">
    <property type="entry name" value="HTH_MarR-typ"/>
</dbReference>
<gene>
    <name evidence="5" type="ORF">MGWOODY_Smn3308</name>
</gene>